<comment type="cofactor">
    <cofactor evidence="1">
        <name>[4Fe-4S] cluster</name>
        <dbReference type="ChEBI" id="CHEBI:49883"/>
    </cofactor>
</comment>
<dbReference type="Proteomes" id="UP000216779">
    <property type="component" value="Unassembled WGS sequence"/>
</dbReference>
<evidence type="ECO:0000256" key="3">
    <source>
        <dbReference type="ARBA" id="ARBA00022485"/>
    </source>
</evidence>
<keyword evidence="3" id="KW-0004">4Fe-4S</keyword>
<dbReference type="AlphaFoldDB" id="A0A257SUY4"/>
<dbReference type="EMBL" id="NCBC01000416">
    <property type="protein sequence ID" value="OYV76962.1"/>
    <property type="molecule type" value="Genomic_DNA"/>
</dbReference>
<evidence type="ECO:0000256" key="1">
    <source>
        <dbReference type="ARBA" id="ARBA00001966"/>
    </source>
</evidence>
<dbReference type="PANTHER" id="PTHR42989">
    <property type="entry name" value="HYDROGENASE-4 COMPONENT I"/>
    <property type="match status" value="1"/>
</dbReference>
<proteinExistence type="inferred from homology"/>
<organism evidence="8 9">
    <name type="scientific">Acidithiobacillus ferrivorans</name>
    <dbReference type="NCBI Taxonomy" id="160808"/>
    <lineage>
        <taxon>Bacteria</taxon>
        <taxon>Pseudomonadati</taxon>
        <taxon>Pseudomonadota</taxon>
        <taxon>Acidithiobacillia</taxon>
        <taxon>Acidithiobacillales</taxon>
        <taxon>Acidithiobacillaceae</taxon>
        <taxon>Acidithiobacillus</taxon>
    </lineage>
</organism>
<accession>A0A257SUY4</accession>
<evidence type="ECO:0000256" key="6">
    <source>
        <dbReference type="ARBA" id="ARBA00023014"/>
    </source>
</evidence>
<dbReference type="Pfam" id="PF01058">
    <property type="entry name" value="Oxidored_q6"/>
    <property type="match status" value="1"/>
</dbReference>
<evidence type="ECO:0000256" key="4">
    <source>
        <dbReference type="ARBA" id="ARBA00022723"/>
    </source>
</evidence>
<keyword evidence="6" id="KW-0411">Iron-sulfur</keyword>
<evidence type="ECO:0000256" key="2">
    <source>
        <dbReference type="ARBA" id="ARBA00009173"/>
    </source>
</evidence>
<dbReference type="GO" id="GO:0046872">
    <property type="term" value="F:metal ion binding"/>
    <property type="evidence" value="ECO:0007669"/>
    <property type="project" value="UniProtKB-KW"/>
</dbReference>
<evidence type="ECO:0000256" key="5">
    <source>
        <dbReference type="ARBA" id="ARBA00023004"/>
    </source>
</evidence>
<dbReference type="SUPFAM" id="SSF56770">
    <property type="entry name" value="HydA/Nqo6-like"/>
    <property type="match status" value="1"/>
</dbReference>
<reference evidence="8 9" key="1">
    <citation type="submission" date="2017-03" db="EMBL/GenBank/DDBJ databases">
        <title>Lifting the veil on microbial sulfur biogeochemistry in mining wastewaters.</title>
        <authorList>
            <person name="Kantor R.S."/>
            <person name="Colenbrander Nelson T."/>
            <person name="Marshall S."/>
            <person name="Bennett D."/>
            <person name="Apte S."/>
            <person name="Camacho D."/>
            <person name="Thomas B.C."/>
            <person name="Warren L.A."/>
            <person name="Banfield J.F."/>
        </authorList>
    </citation>
    <scope>NUCLEOTIDE SEQUENCE [LARGE SCALE GENOMIC DNA]</scope>
    <source>
        <strain evidence="8">21-59-9</strain>
    </source>
</reference>
<feature type="domain" description="NADH:ubiquinone oxidoreductase-like 20kDa subunit" evidence="7">
    <location>
        <begin position="47"/>
        <end position="157"/>
    </location>
</feature>
<dbReference type="Gene3D" id="3.40.50.12280">
    <property type="match status" value="1"/>
</dbReference>
<dbReference type="NCBIfam" id="NF005012">
    <property type="entry name" value="PRK06411.1"/>
    <property type="match status" value="1"/>
</dbReference>
<dbReference type="PANTHER" id="PTHR42989:SF1">
    <property type="entry name" value="FORMATE HYDROGENLYASE SUBUNIT 7-RELATED"/>
    <property type="match status" value="1"/>
</dbReference>
<comment type="caution">
    <text evidence="8">The sequence shown here is derived from an EMBL/GenBank/DDBJ whole genome shotgun (WGS) entry which is preliminary data.</text>
</comment>
<evidence type="ECO:0000313" key="8">
    <source>
        <dbReference type="EMBL" id="OYV76962.1"/>
    </source>
</evidence>
<comment type="similarity">
    <text evidence="2">Belongs to the complex I 20 kDa subunit family.</text>
</comment>
<evidence type="ECO:0000259" key="7">
    <source>
        <dbReference type="Pfam" id="PF01058"/>
    </source>
</evidence>
<name>A0A257SUY4_9PROT</name>
<sequence>MYRILREIIRLGRVGDPPPKPGPAGADGVPGYFRHSLAIRQVDAGSCNGCELEINALNGPHYGLENAGFRFTASPRHADVLLVTGPVTRHMAEALRSTYDAMPHPKRVVAMGDCACCGGVFAGSYAVLDGVEAVLPVDLRIPGCPPNPDALLRGLLMAAGEPPPAAEENP</sequence>
<keyword evidence="5" id="KW-0408">Iron</keyword>
<protein>
    <submittedName>
        <fullName evidence="8">Hydrogenase</fullName>
    </submittedName>
</protein>
<keyword evidence="4" id="KW-0479">Metal-binding</keyword>
<dbReference type="InterPro" id="IPR006137">
    <property type="entry name" value="NADH_UbQ_OxRdtase-like_20kDa"/>
</dbReference>
<evidence type="ECO:0000313" key="9">
    <source>
        <dbReference type="Proteomes" id="UP000216779"/>
    </source>
</evidence>
<gene>
    <name evidence="8" type="ORF">B7Z70_10280</name>
</gene>
<dbReference type="GO" id="GO:0051539">
    <property type="term" value="F:4 iron, 4 sulfur cluster binding"/>
    <property type="evidence" value="ECO:0007669"/>
    <property type="project" value="UniProtKB-KW"/>
</dbReference>
<dbReference type="InterPro" id="IPR052375">
    <property type="entry name" value="Complex_I_20kDa-like"/>
</dbReference>